<evidence type="ECO:0000313" key="4">
    <source>
        <dbReference type="EMBL" id="GFR87540.1"/>
    </source>
</evidence>
<accession>A0AAV4GRP8</accession>
<keyword evidence="2 3" id="KW-0040">ANK repeat</keyword>
<dbReference type="SUPFAM" id="SSF48403">
    <property type="entry name" value="Ankyrin repeat"/>
    <property type="match status" value="1"/>
</dbReference>
<proteinExistence type="predicted"/>
<evidence type="ECO:0000256" key="3">
    <source>
        <dbReference type="PROSITE-ProRule" id="PRU00023"/>
    </source>
</evidence>
<sequence>MAAQNGQREVCNALIKMKADTNATDVQGQTPLHLAAENNHSDVVKLFLKHRPELVTMANTNGMTCAHIAAAKGSAAVIKELMRFNKIIMTTARNK</sequence>
<dbReference type="InterPro" id="IPR036770">
    <property type="entry name" value="Ankyrin_rpt-contain_sf"/>
</dbReference>
<reference evidence="4 5" key="1">
    <citation type="journal article" date="2021" name="Elife">
        <title>Chloroplast acquisition without the gene transfer in kleptoplastic sea slugs, Plakobranchus ocellatus.</title>
        <authorList>
            <person name="Maeda T."/>
            <person name="Takahashi S."/>
            <person name="Yoshida T."/>
            <person name="Shimamura S."/>
            <person name="Takaki Y."/>
            <person name="Nagai Y."/>
            <person name="Toyoda A."/>
            <person name="Suzuki Y."/>
            <person name="Arimoto A."/>
            <person name="Ishii H."/>
            <person name="Satoh N."/>
            <person name="Nishiyama T."/>
            <person name="Hasebe M."/>
            <person name="Maruyama T."/>
            <person name="Minagawa J."/>
            <person name="Obokata J."/>
            <person name="Shigenobu S."/>
        </authorList>
    </citation>
    <scope>NUCLEOTIDE SEQUENCE [LARGE SCALE GENOMIC DNA]</scope>
</reference>
<name>A0AAV4GRP8_9GAST</name>
<dbReference type="Pfam" id="PF12796">
    <property type="entry name" value="Ank_2"/>
    <property type="match status" value="1"/>
</dbReference>
<feature type="non-terminal residue" evidence="4">
    <location>
        <position position="95"/>
    </location>
</feature>
<dbReference type="PROSITE" id="PS50297">
    <property type="entry name" value="ANK_REP_REGION"/>
    <property type="match status" value="1"/>
</dbReference>
<feature type="repeat" description="ANK" evidence="3">
    <location>
        <begin position="27"/>
        <end position="59"/>
    </location>
</feature>
<evidence type="ECO:0000256" key="1">
    <source>
        <dbReference type="ARBA" id="ARBA00022737"/>
    </source>
</evidence>
<protein>
    <submittedName>
        <fullName evidence="4">Serine/threonine-protein phosphatase 6 regulatory ankyrin repeat subunit A-like</fullName>
    </submittedName>
</protein>
<gene>
    <name evidence="4" type="ORF">ElyMa_004225800</name>
</gene>
<keyword evidence="5" id="KW-1185">Reference proteome</keyword>
<dbReference type="PANTHER" id="PTHR24198">
    <property type="entry name" value="ANKYRIN REPEAT AND PROTEIN KINASE DOMAIN-CONTAINING PROTEIN"/>
    <property type="match status" value="1"/>
</dbReference>
<dbReference type="Proteomes" id="UP000762676">
    <property type="component" value="Unassembled WGS sequence"/>
</dbReference>
<dbReference type="GO" id="GO:0005737">
    <property type="term" value="C:cytoplasm"/>
    <property type="evidence" value="ECO:0007669"/>
    <property type="project" value="TreeGrafter"/>
</dbReference>
<keyword evidence="1" id="KW-0677">Repeat</keyword>
<dbReference type="EMBL" id="BMAT01008548">
    <property type="protein sequence ID" value="GFR87540.1"/>
    <property type="molecule type" value="Genomic_DNA"/>
</dbReference>
<dbReference type="PANTHER" id="PTHR24198:SF165">
    <property type="entry name" value="ANKYRIN REPEAT-CONTAINING PROTEIN-RELATED"/>
    <property type="match status" value="1"/>
</dbReference>
<dbReference type="Gene3D" id="1.25.40.20">
    <property type="entry name" value="Ankyrin repeat-containing domain"/>
    <property type="match status" value="2"/>
</dbReference>
<organism evidence="4 5">
    <name type="scientific">Elysia marginata</name>
    <dbReference type="NCBI Taxonomy" id="1093978"/>
    <lineage>
        <taxon>Eukaryota</taxon>
        <taxon>Metazoa</taxon>
        <taxon>Spiralia</taxon>
        <taxon>Lophotrochozoa</taxon>
        <taxon>Mollusca</taxon>
        <taxon>Gastropoda</taxon>
        <taxon>Heterobranchia</taxon>
        <taxon>Euthyneura</taxon>
        <taxon>Panpulmonata</taxon>
        <taxon>Sacoglossa</taxon>
        <taxon>Placobranchoidea</taxon>
        <taxon>Plakobranchidae</taxon>
        <taxon>Elysia</taxon>
    </lineage>
</organism>
<dbReference type="PROSITE" id="PS50088">
    <property type="entry name" value="ANK_REPEAT"/>
    <property type="match status" value="1"/>
</dbReference>
<evidence type="ECO:0000313" key="5">
    <source>
        <dbReference type="Proteomes" id="UP000762676"/>
    </source>
</evidence>
<dbReference type="SMART" id="SM00248">
    <property type="entry name" value="ANK"/>
    <property type="match status" value="2"/>
</dbReference>
<dbReference type="AlphaFoldDB" id="A0AAV4GRP8"/>
<comment type="caution">
    <text evidence="4">The sequence shown here is derived from an EMBL/GenBank/DDBJ whole genome shotgun (WGS) entry which is preliminary data.</text>
</comment>
<dbReference type="InterPro" id="IPR002110">
    <property type="entry name" value="Ankyrin_rpt"/>
</dbReference>
<evidence type="ECO:0000256" key="2">
    <source>
        <dbReference type="ARBA" id="ARBA00023043"/>
    </source>
</evidence>